<keyword evidence="1" id="KW-0378">Hydrolase</keyword>
<feature type="domain" description="Chitin-binding type-3" evidence="2">
    <location>
        <begin position="29"/>
        <end position="71"/>
    </location>
</feature>
<protein>
    <recommendedName>
        <fullName evidence="2">Chitin-binding type-3 domain-containing protein</fullName>
    </recommendedName>
</protein>
<evidence type="ECO:0000259" key="2">
    <source>
        <dbReference type="Pfam" id="PF02839"/>
    </source>
</evidence>
<accession>A0ABP7DJS1</accession>
<dbReference type="Proteomes" id="UP001500752">
    <property type="component" value="Unassembled WGS sequence"/>
</dbReference>
<reference evidence="4" key="1">
    <citation type="journal article" date="2019" name="Int. J. Syst. Evol. Microbiol.">
        <title>The Global Catalogue of Microorganisms (GCM) 10K type strain sequencing project: providing services to taxonomists for standard genome sequencing and annotation.</title>
        <authorList>
            <consortium name="The Broad Institute Genomics Platform"/>
            <consortium name="The Broad Institute Genome Sequencing Center for Infectious Disease"/>
            <person name="Wu L."/>
            <person name="Ma J."/>
        </authorList>
    </citation>
    <scope>NUCLEOTIDE SEQUENCE [LARGE SCALE GENOMIC DNA]</scope>
    <source>
        <strain evidence="4">JCM 30742</strain>
    </source>
</reference>
<proteinExistence type="predicted"/>
<comment type="caution">
    <text evidence="3">The sequence shown here is derived from an EMBL/GenBank/DDBJ whole genome shotgun (WGS) entry which is preliminary data.</text>
</comment>
<dbReference type="Pfam" id="PF02839">
    <property type="entry name" value="CBM_5_12"/>
    <property type="match status" value="1"/>
</dbReference>
<gene>
    <name evidence="3" type="ORF">GCM10023081_46660</name>
</gene>
<dbReference type="Gene3D" id="2.10.10.20">
    <property type="entry name" value="Carbohydrate-binding module superfamily 5/12"/>
    <property type="match status" value="1"/>
</dbReference>
<keyword evidence="4" id="KW-1185">Reference proteome</keyword>
<dbReference type="SUPFAM" id="SSF51055">
    <property type="entry name" value="Carbohydrate binding domain"/>
    <property type="match status" value="1"/>
</dbReference>
<name>A0ABP7DJS1_9MICC</name>
<dbReference type="InterPro" id="IPR036573">
    <property type="entry name" value="CBM_sf_5/12"/>
</dbReference>
<organism evidence="3 4">
    <name type="scientific">Arthrobacter ginkgonis</name>
    <dbReference type="NCBI Taxonomy" id="1630594"/>
    <lineage>
        <taxon>Bacteria</taxon>
        <taxon>Bacillati</taxon>
        <taxon>Actinomycetota</taxon>
        <taxon>Actinomycetes</taxon>
        <taxon>Micrococcales</taxon>
        <taxon>Micrococcaceae</taxon>
        <taxon>Arthrobacter</taxon>
    </lineage>
</organism>
<sequence length="122" mass="12863">MKTAALAAPNVVAFIDPNDPLGVVATTPAWAASTAYALGDLVVNNRAVWRCYSAHTSSASFDTTKWAPTTWIFGTGKSGSPTGYGNADLCIHSDGVHLTAPIGNDYHTRLVFEAIRKILAAN</sequence>
<evidence type="ECO:0000256" key="1">
    <source>
        <dbReference type="ARBA" id="ARBA00022801"/>
    </source>
</evidence>
<dbReference type="InterPro" id="IPR003610">
    <property type="entry name" value="CBM5/12"/>
</dbReference>
<dbReference type="EMBL" id="BAABEO010000040">
    <property type="protein sequence ID" value="GAA3705161.1"/>
    <property type="molecule type" value="Genomic_DNA"/>
</dbReference>
<evidence type="ECO:0000313" key="3">
    <source>
        <dbReference type="EMBL" id="GAA3705161.1"/>
    </source>
</evidence>
<evidence type="ECO:0000313" key="4">
    <source>
        <dbReference type="Proteomes" id="UP001500752"/>
    </source>
</evidence>